<dbReference type="NCBIfam" id="NF005591">
    <property type="entry name" value="PRK07318.1"/>
    <property type="match status" value="1"/>
</dbReference>
<evidence type="ECO:0000256" key="7">
    <source>
        <dbReference type="ARBA" id="ARBA00022997"/>
    </source>
</evidence>
<evidence type="ECO:0000256" key="6">
    <source>
        <dbReference type="ARBA" id="ARBA00022833"/>
    </source>
</evidence>
<feature type="domain" description="Peptidase M20 dimerisation" evidence="9">
    <location>
        <begin position="263"/>
        <end position="374"/>
    </location>
</feature>
<dbReference type="SUPFAM" id="SSF53187">
    <property type="entry name" value="Zn-dependent exopeptidases"/>
    <property type="match status" value="1"/>
</dbReference>
<dbReference type="GO" id="GO:0008777">
    <property type="term" value="F:acetylornithine deacetylase activity"/>
    <property type="evidence" value="ECO:0007669"/>
    <property type="project" value="TreeGrafter"/>
</dbReference>
<keyword evidence="4" id="KW-0479">Metal-binding</keyword>
<dbReference type="EMBL" id="JACEOL010000050">
    <property type="protein sequence ID" value="MBA4603380.1"/>
    <property type="molecule type" value="Genomic_DNA"/>
</dbReference>
<comment type="caution">
    <text evidence="10">The sequence shown here is derived from an EMBL/GenBank/DDBJ whole genome shotgun (WGS) entry which is preliminary data.</text>
</comment>
<evidence type="ECO:0000313" key="11">
    <source>
        <dbReference type="Proteomes" id="UP000538292"/>
    </source>
</evidence>
<dbReference type="GO" id="GO:0006526">
    <property type="term" value="P:L-arginine biosynthetic process"/>
    <property type="evidence" value="ECO:0007669"/>
    <property type="project" value="TreeGrafter"/>
</dbReference>
<evidence type="ECO:0000256" key="1">
    <source>
        <dbReference type="ARBA" id="ARBA00001947"/>
    </source>
</evidence>
<dbReference type="Pfam" id="PF07687">
    <property type="entry name" value="M20_dimer"/>
    <property type="match status" value="1"/>
</dbReference>
<dbReference type="NCBIfam" id="TIGR01887">
    <property type="entry name" value="dipeptidaselike"/>
    <property type="match status" value="1"/>
</dbReference>
<evidence type="ECO:0000259" key="9">
    <source>
        <dbReference type="Pfam" id="PF07687"/>
    </source>
</evidence>
<comment type="similarity">
    <text evidence="2">Belongs to the peptidase M20A family.</text>
</comment>
<dbReference type="InterPro" id="IPR011650">
    <property type="entry name" value="Peptidase_M20_dimer"/>
</dbReference>
<dbReference type="PANTHER" id="PTHR43808">
    <property type="entry name" value="ACETYLORNITHINE DEACETYLASE"/>
    <property type="match status" value="1"/>
</dbReference>
<dbReference type="AlphaFoldDB" id="A0A7W2AT55"/>
<evidence type="ECO:0000313" key="10">
    <source>
        <dbReference type="EMBL" id="MBA4603380.1"/>
    </source>
</evidence>
<reference evidence="10 11" key="1">
    <citation type="submission" date="2020-07" db="EMBL/GenBank/DDBJ databases">
        <title>Thermoactinomyces phylogeny.</title>
        <authorList>
            <person name="Dunlap C."/>
        </authorList>
    </citation>
    <scope>NUCLEOTIDE SEQUENCE [LARGE SCALE GENOMIC DNA]</scope>
    <source>
        <strain evidence="10 11">AMNI-1</strain>
    </source>
</reference>
<keyword evidence="6" id="KW-0862">Zinc</keyword>
<dbReference type="CDD" id="cd03888">
    <property type="entry name" value="M20_PepV"/>
    <property type="match status" value="1"/>
</dbReference>
<keyword evidence="7" id="KW-0224">Dipeptidase</keyword>
<evidence type="ECO:0000256" key="4">
    <source>
        <dbReference type="ARBA" id="ARBA00022723"/>
    </source>
</evidence>
<proteinExistence type="inferred from homology"/>
<dbReference type="GO" id="GO:0006508">
    <property type="term" value="P:proteolysis"/>
    <property type="evidence" value="ECO:0007669"/>
    <property type="project" value="UniProtKB-KW"/>
</dbReference>
<gene>
    <name evidence="10" type="primary">pepV</name>
    <name evidence="10" type="ORF">H2C83_13860</name>
</gene>
<dbReference type="InterPro" id="IPR002933">
    <property type="entry name" value="Peptidase_M20"/>
</dbReference>
<dbReference type="SUPFAM" id="SSF55031">
    <property type="entry name" value="Bacterial exopeptidase dimerisation domain"/>
    <property type="match status" value="1"/>
</dbReference>
<protein>
    <submittedName>
        <fullName evidence="10">Dipeptidase PepV</fullName>
    </submittedName>
</protein>
<dbReference type="InterPro" id="IPR001261">
    <property type="entry name" value="ArgE/DapE_CS"/>
</dbReference>
<keyword evidence="3" id="KW-0645">Protease</keyword>
<keyword evidence="5" id="KW-0378">Hydrolase</keyword>
<dbReference type="PROSITE" id="PS00758">
    <property type="entry name" value="ARGE_DAPE_CPG2_1"/>
    <property type="match status" value="1"/>
</dbReference>
<dbReference type="InterPro" id="IPR050072">
    <property type="entry name" value="Peptidase_M20A"/>
</dbReference>
<keyword evidence="8" id="KW-0482">Metalloprotease</keyword>
<dbReference type="PANTHER" id="PTHR43808:SF31">
    <property type="entry name" value="N-ACETYL-L-CITRULLINE DEACETYLASE"/>
    <property type="match status" value="1"/>
</dbReference>
<dbReference type="GO" id="GO:0008237">
    <property type="term" value="F:metallopeptidase activity"/>
    <property type="evidence" value="ECO:0007669"/>
    <property type="project" value="UniProtKB-KW"/>
</dbReference>
<evidence type="ECO:0000256" key="5">
    <source>
        <dbReference type="ARBA" id="ARBA00022801"/>
    </source>
</evidence>
<dbReference type="GO" id="GO:0008270">
    <property type="term" value="F:zinc ion binding"/>
    <property type="evidence" value="ECO:0007669"/>
    <property type="project" value="InterPro"/>
</dbReference>
<accession>A0A7W2AT55</accession>
<dbReference type="Pfam" id="PF01546">
    <property type="entry name" value="Peptidase_M20"/>
    <property type="match status" value="1"/>
</dbReference>
<evidence type="ECO:0000256" key="3">
    <source>
        <dbReference type="ARBA" id="ARBA00022670"/>
    </source>
</evidence>
<dbReference type="Proteomes" id="UP000538292">
    <property type="component" value="Unassembled WGS sequence"/>
</dbReference>
<dbReference type="RefSeq" id="WP_181741865.1">
    <property type="nucleotide sequence ID" value="NZ_JACEOL010000050.1"/>
</dbReference>
<evidence type="ECO:0000256" key="2">
    <source>
        <dbReference type="ARBA" id="ARBA00006247"/>
    </source>
</evidence>
<dbReference type="InterPro" id="IPR036264">
    <property type="entry name" value="Bact_exopeptidase_dim_dom"/>
</dbReference>
<keyword evidence="11" id="KW-1185">Reference proteome</keyword>
<evidence type="ECO:0000256" key="8">
    <source>
        <dbReference type="ARBA" id="ARBA00023049"/>
    </source>
</evidence>
<dbReference type="Gene3D" id="3.40.630.10">
    <property type="entry name" value="Zn peptidases"/>
    <property type="match status" value="1"/>
</dbReference>
<dbReference type="GO" id="GO:0016805">
    <property type="term" value="F:dipeptidase activity"/>
    <property type="evidence" value="ECO:0007669"/>
    <property type="project" value="UniProtKB-KW"/>
</dbReference>
<name>A0A7W2AT55_9BACL</name>
<comment type="cofactor">
    <cofactor evidence="1">
        <name>Zn(2+)</name>
        <dbReference type="ChEBI" id="CHEBI:29105"/>
    </cofactor>
</comment>
<dbReference type="Gene3D" id="3.30.70.360">
    <property type="match status" value="2"/>
</dbReference>
<organism evidence="10 11">
    <name type="scientific">Thermoactinomyces mirandus</name>
    <dbReference type="NCBI Taxonomy" id="2756294"/>
    <lineage>
        <taxon>Bacteria</taxon>
        <taxon>Bacillati</taxon>
        <taxon>Bacillota</taxon>
        <taxon>Bacilli</taxon>
        <taxon>Bacillales</taxon>
        <taxon>Thermoactinomycetaceae</taxon>
        <taxon>Thermoactinomyces</taxon>
    </lineage>
</organism>
<dbReference type="InterPro" id="IPR010964">
    <property type="entry name" value="M20A_pepV-rel"/>
</dbReference>
<sequence length="471" mass="52653">MTPLFWHKEALKRKDELLKELKNLLSIESILDESTASAEAPFGQKIAEALGYVLELGKREGFQTKNVDGYAGHIEYGEGEEIIGVLSHIDVVPPGDGWTTPPFSPEIRDGKLYARGALDDKGPTIAAYFALKIVKELGLPLSKRVRLIVGADEESRWRCMAHYFEKETMPVMGFSPDADFPIISAEKGFFDIKAVGFNDKKETPDDGWSLVQFKSGERVNMVPDYAEVKLSVEGDVFELKGKVQDYLLTHQIQGYAEERDEGVAIVMKGKAHHGMDPDKGVNAALAMARFLARLPLDQEGATYISMINDLLVDSFFGEKLGISMEDEFMGRLTVNAGVFDYEQDGKRLVRLNIRYPKGGDAEEILQAVEKKLSRYHLKIVEVDHKPIHYVDKEHTLINTLSRVYEEQTGEKAELLAIGGVTYARVLDTGVAFGPLFPESVETAHQRDEFIDINELLKTTAIYAQAIYELAK</sequence>